<evidence type="ECO:0000256" key="1">
    <source>
        <dbReference type="SAM" id="SignalP"/>
    </source>
</evidence>
<dbReference type="SUPFAM" id="SSF141493">
    <property type="entry name" value="Allene oxide cyclase-like"/>
    <property type="match status" value="1"/>
</dbReference>
<evidence type="ECO:0000313" key="4">
    <source>
        <dbReference type="Proteomes" id="UP000580910"/>
    </source>
</evidence>
<feature type="domain" description="Allene oxide cyclase barrel-like" evidence="2">
    <location>
        <begin position="41"/>
        <end position="146"/>
    </location>
</feature>
<organism evidence="3 4">
    <name type="scientific">Nocardioides ginsengisegetis</name>
    <dbReference type="NCBI Taxonomy" id="661491"/>
    <lineage>
        <taxon>Bacteria</taxon>
        <taxon>Bacillati</taxon>
        <taxon>Actinomycetota</taxon>
        <taxon>Actinomycetes</taxon>
        <taxon>Propionibacteriales</taxon>
        <taxon>Nocardioidaceae</taxon>
        <taxon>Nocardioides</taxon>
    </lineage>
</organism>
<gene>
    <name evidence="3" type="ORF">FB382_001610</name>
</gene>
<reference evidence="3 4" key="1">
    <citation type="submission" date="2020-07" db="EMBL/GenBank/DDBJ databases">
        <title>Sequencing the genomes of 1000 actinobacteria strains.</title>
        <authorList>
            <person name="Klenk H.-P."/>
        </authorList>
    </citation>
    <scope>NUCLEOTIDE SEQUENCE [LARGE SCALE GENOMIC DNA]</scope>
    <source>
        <strain evidence="3 4">DSM 21349</strain>
    </source>
</reference>
<comment type="caution">
    <text evidence="3">The sequence shown here is derived from an EMBL/GenBank/DDBJ whole genome shotgun (WGS) entry which is preliminary data.</text>
</comment>
<dbReference type="GO" id="GO:0009695">
    <property type="term" value="P:jasmonic acid biosynthetic process"/>
    <property type="evidence" value="ECO:0007669"/>
    <property type="project" value="InterPro"/>
</dbReference>
<dbReference type="InterPro" id="IPR041013">
    <property type="entry name" value="AOC-like"/>
</dbReference>
<dbReference type="GO" id="GO:0046423">
    <property type="term" value="F:allene-oxide cyclase activity"/>
    <property type="evidence" value="ECO:0007669"/>
    <property type="project" value="InterPro"/>
</dbReference>
<dbReference type="RefSeq" id="WP_182538248.1">
    <property type="nucleotide sequence ID" value="NZ_JACGXA010000001.1"/>
</dbReference>
<dbReference type="Proteomes" id="UP000580910">
    <property type="component" value="Unassembled WGS sequence"/>
</dbReference>
<sequence>MLKAVGVSAGVLAMAVMAVGSTGPAQGSGAQQAAGSTVRVYSTNTEESFVDVGNDGPGLGDMFVFRSNLARGGHRVGHTGVVCTITSAHHDESQCLGSAKINGQGELTIQGLIAGNPKSFSFAITGGTGAYEGARGTLTVYEVSNKVERLTFTITN</sequence>
<evidence type="ECO:0000313" key="3">
    <source>
        <dbReference type="EMBL" id="MBA8803319.1"/>
    </source>
</evidence>
<keyword evidence="1" id="KW-0732">Signal</keyword>
<accession>A0A7W3IZF5</accession>
<dbReference type="InterPro" id="IPR034871">
    <property type="entry name" value="Allene_oxi_cyc_sf"/>
</dbReference>
<feature type="chain" id="PRO_5039716380" description="Allene oxide cyclase barrel-like domain-containing protein" evidence="1">
    <location>
        <begin position="19"/>
        <end position="156"/>
    </location>
</feature>
<proteinExistence type="predicted"/>
<evidence type="ECO:0000259" key="2">
    <source>
        <dbReference type="Pfam" id="PF18678"/>
    </source>
</evidence>
<keyword evidence="4" id="KW-1185">Reference proteome</keyword>
<dbReference type="InterPro" id="IPR044859">
    <property type="entry name" value="Allene_oxi_cyc_Dirigent"/>
</dbReference>
<name>A0A7W3IZF5_9ACTN</name>
<dbReference type="EMBL" id="JACGXA010000001">
    <property type="protein sequence ID" value="MBA8803319.1"/>
    <property type="molecule type" value="Genomic_DNA"/>
</dbReference>
<dbReference type="GO" id="GO:0017000">
    <property type="term" value="P:antibiotic biosynthetic process"/>
    <property type="evidence" value="ECO:0007669"/>
    <property type="project" value="InterPro"/>
</dbReference>
<protein>
    <recommendedName>
        <fullName evidence="2">Allene oxide cyclase barrel-like domain-containing protein</fullName>
    </recommendedName>
</protein>
<dbReference type="AlphaFoldDB" id="A0A7W3IZF5"/>
<dbReference type="Gene3D" id="2.40.480.10">
    <property type="entry name" value="Allene oxide cyclase-like"/>
    <property type="match status" value="1"/>
</dbReference>
<dbReference type="Pfam" id="PF18678">
    <property type="entry name" value="AOC_like"/>
    <property type="match status" value="1"/>
</dbReference>
<feature type="signal peptide" evidence="1">
    <location>
        <begin position="1"/>
        <end position="18"/>
    </location>
</feature>